<dbReference type="PANTHER" id="PTHR12378">
    <property type="entry name" value="DESUMOYLATING ISOPEPTIDASE"/>
    <property type="match status" value="1"/>
</dbReference>
<evidence type="ECO:0000256" key="2">
    <source>
        <dbReference type="ARBA" id="ARBA00022670"/>
    </source>
</evidence>
<evidence type="ECO:0000256" key="3">
    <source>
        <dbReference type="ARBA" id="ARBA00022801"/>
    </source>
</evidence>
<sequence>MQTERPIEVYLNVYDLVEHNRYVHSIGVGAYHTGVEIMGTEYSFGRLEIEGATGVFECPPKSVLPLRESILMGEIKTTPQHIADVIDSLKPEFLGTSYQVLTRNCNHFSDALCRQLLGQSIPAYVNRLSWLGTFVQCLLPPEFQSNVPEQIPVPPNRFPGNPSKLSEVPDANVKSKSLTEEDLTQRRERHARAAMKRLQQIQ</sequence>
<evidence type="ECO:0000259" key="5">
    <source>
        <dbReference type="PROSITE" id="PS51858"/>
    </source>
</evidence>
<proteinExistence type="inferred from homology"/>
<name>A0A7S4HRD6_9EUKA</name>
<organism evidence="6">
    <name type="scientific">Vannella robusta</name>
    <dbReference type="NCBI Taxonomy" id="1487602"/>
    <lineage>
        <taxon>Eukaryota</taxon>
        <taxon>Amoebozoa</taxon>
        <taxon>Discosea</taxon>
        <taxon>Flabellinia</taxon>
        <taxon>Vannellidae</taxon>
        <taxon>Vannella</taxon>
    </lineage>
</organism>
<dbReference type="InterPro" id="IPR042266">
    <property type="entry name" value="PPPDE_sf"/>
</dbReference>
<dbReference type="Gene3D" id="3.90.1720.30">
    <property type="entry name" value="PPPDE domains"/>
    <property type="match status" value="1"/>
</dbReference>
<protein>
    <recommendedName>
        <fullName evidence="5">PPPDE domain-containing protein</fullName>
    </recommendedName>
</protein>
<keyword evidence="2" id="KW-0645">Protease</keyword>
<dbReference type="GO" id="GO:0006508">
    <property type="term" value="P:proteolysis"/>
    <property type="evidence" value="ECO:0007669"/>
    <property type="project" value="UniProtKB-KW"/>
</dbReference>
<gene>
    <name evidence="6" type="ORF">VSP0166_LOCUS3721</name>
</gene>
<feature type="domain" description="PPPDE" evidence="5">
    <location>
        <begin position="7"/>
        <end position="143"/>
    </location>
</feature>
<evidence type="ECO:0000256" key="1">
    <source>
        <dbReference type="ARBA" id="ARBA00008140"/>
    </source>
</evidence>
<feature type="compositionally biased region" description="Basic and acidic residues" evidence="4">
    <location>
        <begin position="177"/>
        <end position="186"/>
    </location>
</feature>
<dbReference type="Pfam" id="PF05903">
    <property type="entry name" value="Peptidase_C97"/>
    <property type="match status" value="1"/>
</dbReference>
<reference evidence="6" key="1">
    <citation type="submission" date="2021-01" db="EMBL/GenBank/DDBJ databases">
        <authorList>
            <person name="Corre E."/>
            <person name="Pelletier E."/>
            <person name="Niang G."/>
            <person name="Scheremetjew M."/>
            <person name="Finn R."/>
            <person name="Kale V."/>
            <person name="Holt S."/>
            <person name="Cochrane G."/>
            <person name="Meng A."/>
            <person name="Brown T."/>
            <person name="Cohen L."/>
        </authorList>
    </citation>
    <scope>NUCLEOTIDE SEQUENCE</scope>
    <source>
        <strain evidence="6">DIVA3 518/3/11/1/6</strain>
    </source>
</reference>
<feature type="region of interest" description="Disordered" evidence="4">
    <location>
        <begin position="154"/>
        <end position="202"/>
    </location>
</feature>
<evidence type="ECO:0000313" key="6">
    <source>
        <dbReference type="EMBL" id="CAE2207059.1"/>
    </source>
</evidence>
<dbReference type="SMART" id="SM01179">
    <property type="entry name" value="DUF862"/>
    <property type="match status" value="1"/>
</dbReference>
<dbReference type="AlphaFoldDB" id="A0A7S4HRD6"/>
<dbReference type="GO" id="GO:0016579">
    <property type="term" value="P:protein deubiquitination"/>
    <property type="evidence" value="ECO:0007669"/>
    <property type="project" value="TreeGrafter"/>
</dbReference>
<evidence type="ECO:0000256" key="4">
    <source>
        <dbReference type="SAM" id="MobiDB-lite"/>
    </source>
</evidence>
<accession>A0A7S4HRD6</accession>
<dbReference type="EMBL" id="HBKP01005215">
    <property type="protein sequence ID" value="CAE2207059.1"/>
    <property type="molecule type" value="Transcribed_RNA"/>
</dbReference>
<comment type="similarity">
    <text evidence="1">Belongs to the DeSI family.</text>
</comment>
<dbReference type="GO" id="GO:0101005">
    <property type="term" value="F:deubiquitinase activity"/>
    <property type="evidence" value="ECO:0007669"/>
    <property type="project" value="TreeGrafter"/>
</dbReference>
<dbReference type="InterPro" id="IPR008580">
    <property type="entry name" value="PPPDE_dom"/>
</dbReference>
<dbReference type="PANTHER" id="PTHR12378:SF80">
    <property type="entry name" value="IP06716P-RELATED"/>
    <property type="match status" value="1"/>
</dbReference>
<keyword evidence="3" id="KW-0378">Hydrolase</keyword>
<dbReference type="PROSITE" id="PS51858">
    <property type="entry name" value="PPPDE"/>
    <property type="match status" value="1"/>
</dbReference>